<gene>
    <name evidence="4" type="ORF">IW245_003988</name>
</gene>
<dbReference type="RefSeq" id="WP_197004616.1">
    <property type="nucleotide sequence ID" value="NZ_BONS01000024.1"/>
</dbReference>
<evidence type="ECO:0000259" key="2">
    <source>
        <dbReference type="Pfam" id="PF25115"/>
    </source>
</evidence>
<evidence type="ECO:0000313" key="5">
    <source>
        <dbReference type="Proteomes" id="UP000622552"/>
    </source>
</evidence>
<feature type="chain" id="PRO_5035206802" description="Polysaccharide deacetylase" evidence="1">
    <location>
        <begin position="25"/>
        <end position="644"/>
    </location>
</feature>
<keyword evidence="5" id="KW-1185">Reference proteome</keyword>
<dbReference type="AlphaFoldDB" id="A0A8J7KK93"/>
<reference evidence="4" key="1">
    <citation type="submission" date="2020-11" db="EMBL/GenBank/DDBJ databases">
        <title>Sequencing the genomes of 1000 actinobacteria strains.</title>
        <authorList>
            <person name="Klenk H.-P."/>
        </authorList>
    </citation>
    <scope>NUCLEOTIDE SEQUENCE</scope>
    <source>
        <strain evidence="4">DSM 45356</strain>
    </source>
</reference>
<protein>
    <recommendedName>
        <fullName evidence="6">Polysaccharide deacetylase</fullName>
    </recommendedName>
</protein>
<evidence type="ECO:0000259" key="3">
    <source>
        <dbReference type="Pfam" id="PF25116"/>
    </source>
</evidence>
<feature type="signal peptide" evidence="1">
    <location>
        <begin position="1"/>
        <end position="24"/>
    </location>
</feature>
<organism evidence="4 5">
    <name type="scientific">Longispora fulva</name>
    <dbReference type="NCBI Taxonomy" id="619741"/>
    <lineage>
        <taxon>Bacteria</taxon>
        <taxon>Bacillati</taxon>
        <taxon>Actinomycetota</taxon>
        <taxon>Actinomycetes</taxon>
        <taxon>Micromonosporales</taxon>
        <taxon>Micromonosporaceae</taxon>
        <taxon>Longispora</taxon>
    </lineage>
</organism>
<dbReference type="EMBL" id="JADOUF010000001">
    <property type="protein sequence ID" value="MBG6137794.1"/>
    <property type="molecule type" value="Genomic_DNA"/>
</dbReference>
<accession>A0A8J7KK93</accession>
<feature type="domain" description="Agd3 deacetylase" evidence="2">
    <location>
        <begin position="342"/>
        <end position="578"/>
    </location>
</feature>
<evidence type="ECO:0000313" key="4">
    <source>
        <dbReference type="EMBL" id="MBG6137794.1"/>
    </source>
</evidence>
<name>A0A8J7KK93_9ACTN</name>
<dbReference type="InterPro" id="IPR056827">
    <property type="entry name" value="CBM87_Agd3"/>
</dbReference>
<evidence type="ECO:0000256" key="1">
    <source>
        <dbReference type="SAM" id="SignalP"/>
    </source>
</evidence>
<keyword evidence="1" id="KW-0732">Signal</keyword>
<feature type="domain" description="Agd3 CBM87" evidence="3">
    <location>
        <begin position="34"/>
        <end position="208"/>
    </location>
</feature>
<dbReference type="Proteomes" id="UP000622552">
    <property type="component" value="Unassembled WGS sequence"/>
</dbReference>
<comment type="caution">
    <text evidence="4">The sequence shown here is derived from an EMBL/GenBank/DDBJ whole genome shotgun (WGS) entry which is preliminary data.</text>
</comment>
<evidence type="ECO:0008006" key="6">
    <source>
        <dbReference type="Google" id="ProtNLM"/>
    </source>
</evidence>
<dbReference type="InterPro" id="IPR056826">
    <property type="entry name" value="Agd3_CE"/>
</dbReference>
<proteinExistence type="predicted"/>
<dbReference type="Pfam" id="PF25116">
    <property type="entry name" value="CBM87_Agd3"/>
    <property type="match status" value="1"/>
</dbReference>
<dbReference type="Pfam" id="PF25115">
    <property type="entry name" value="Agd3_CE"/>
    <property type="match status" value="1"/>
</dbReference>
<sequence>MRLRTLLVIALFTALLGVPSVASAVDPGDRVALRHLVVAVDAEDFGLATWKAALDRVGTPYDVLLAGSAPLPNLVRSDGAGRYDAVLLTSAALFVADGSGGYTSALDGTEWTTLWNYEVTFHVRQVALYAGYGAYPEDYCLRAGSEGGIGAAPEQATLTPAGATVFDYLRGSAAVPIQLSYVYRSEVAPGCAATPILTLGPDVIAVTSTAPDGRERLALTFTTNQYLPQADLLLYGLLRWATHGVFVGEQRHWLHVDVDDLFISNDHLLADGTYSPTEFRISGEDLAGAATQQSALRTAYPQASAFTLNLAYNGEGIDPTAPAQCSSTGTTDPLTSYARCLAGQFRWINHTLTHPKMNTTPYQENLDEIKNNLTVGTAAGLAPPTVVLKTPEYSGLGVYNPDPNNDIDPPTDYGLAASNLQMLQAAKAAGVKFLHGNMSFASHRPACSNCSTPHPLVPALLVVPDWPTDIAYHVTTPEEETTFYNSYYGPTGRFPYFDHNLTYAEVVNQQATIAMAHLSSGSVYSHTMHQGNLHQYAPGSSLVFDWLNAVLARYSATYSVPLRTQTWPDLASYTSYRNTHFAALGTGVDPIWTKSTRTVSYTSTVAGALWFTGIRAGVYDLYGSDYISRISFTAGVTKYQVLPN</sequence>